<dbReference type="InterPro" id="IPR025657">
    <property type="entry name" value="RadC_JAB"/>
</dbReference>
<reference evidence="3" key="1">
    <citation type="submission" date="2022-04" db="EMBL/GenBank/DDBJ databases">
        <title>Roseomonas acroporae sp. nov., isolated from coral Acropora digitifera.</title>
        <authorList>
            <person name="Sun H."/>
        </authorList>
    </citation>
    <scope>NUCLEOTIDE SEQUENCE</scope>
    <source>
        <strain evidence="3">NAR14</strain>
    </source>
</reference>
<gene>
    <name evidence="3" type="ORF">M0638_04775</name>
</gene>
<keyword evidence="1" id="KW-0378">Hydrolase</keyword>
<dbReference type="RefSeq" id="WP_248665821.1">
    <property type="nucleotide sequence ID" value="NZ_JALPRX010000016.1"/>
</dbReference>
<proteinExistence type="predicted"/>
<dbReference type="PANTHER" id="PTHR30471:SF3">
    <property type="entry name" value="UPF0758 PROTEIN YEES-RELATED"/>
    <property type="match status" value="1"/>
</dbReference>
<protein>
    <recommendedName>
        <fullName evidence="2">RadC-like JAB domain-containing protein</fullName>
    </recommendedName>
</protein>
<dbReference type="AlphaFoldDB" id="A0A9X1Y7K2"/>
<dbReference type="Pfam" id="PF04002">
    <property type="entry name" value="RadC"/>
    <property type="match status" value="1"/>
</dbReference>
<evidence type="ECO:0000256" key="1">
    <source>
        <dbReference type="ARBA" id="ARBA00023049"/>
    </source>
</evidence>
<dbReference type="PANTHER" id="PTHR30471">
    <property type="entry name" value="DNA REPAIR PROTEIN RADC"/>
    <property type="match status" value="1"/>
</dbReference>
<dbReference type="InterPro" id="IPR001405">
    <property type="entry name" value="UPF0758"/>
</dbReference>
<keyword evidence="1" id="KW-0482">Metalloprotease</keyword>
<dbReference type="Proteomes" id="UP001139516">
    <property type="component" value="Unassembled WGS sequence"/>
</dbReference>
<evidence type="ECO:0000313" key="4">
    <source>
        <dbReference type="Proteomes" id="UP001139516"/>
    </source>
</evidence>
<organism evidence="3 4">
    <name type="scientific">Roseomonas acroporae</name>
    <dbReference type="NCBI Taxonomy" id="2937791"/>
    <lineage>
        <taxon>Bacteria</taxon>
        <taxon>Pseudomonadati</taxon>
        <taxon>Pseudomonadota</taxon>
        <taxon>Alphaproteobacteria</taxon>
        <taxon>Acetobacterales</taxon>
        <taxon>Roseomonadaceae</taxon>
        <taxon>Roseomonas</taxon>
    </lineage>
</organism>
<evidence type="ECO:0000313" key="3">
    <source>
        <dbReference type="EMBL" id="MCK8783695.1"/>
    </source>
</evidence>
<dbReference type="Gene3D" id="3.40.140.10">
    <property type="entry name" value="Cytidine Deaminase, domain 2"/>
    <property type="match status" value="1"/>
</dbReference>
<sequence length="212" mass="23242">MRARLLADPAALADYELLEMLLFLGIPRRDTKPLAKATINRFGSLAAVLSATPRTLHEATGLRGAGIGAIKLVEAAAARLGAAEARERPLLNRWDRLTAYLDGTPDAGPEAGQRFRMLFLDNRNRLLADEATARPAAADEAAWRREVMRRALELHATALLLIHTGGDRDAAETAVETTMRLREAGRLLAITVHDHLLRESTGWTSLRREGLL</sequence>
<feature type="domain" description="RadC-like JAB" evidence="2">
    <location>
        <begin position="112"/>
        <end position="211"/>
    </location>
</feature>
<dbReference type="GO" id="GO:0008237">
    <property type="term" value="F:metallopeptidase activity"/>
    <property type="evidence" value="ECO:0007669"/>
    <property type="project" value="UniProtKB-KW"/>
</dbReference>
<evidence type="ECO:0000259" key="2">
    <source>
        <dbReference type="Pfam" id="PF04002"/>
    </source>
</evidence>
<keyword evidence="4" id="KW-1185">Reference proteome</keyword>
<name>A0A9X1Y7K2_9PROT</name>
<dbReference type="EMBL" id="JALPRX010000016">
    <property type="protein sequence ID" value="MCK8783695.1"/>
    <property type="molecule type" value="Genomic_DNA"/>
</dbReference>
<accession>A0A9X1Y7K2</accession>
<keyword evidence="1" id="KW-0645">Protease</keyword>
<comment type="caution">
    <text evidence="3">The sequence shown here is derived from an EMBL/GenBank/DDBJ whole genome shotgun (WGS) entry which is preliminary data.</text>
</comment>